<organism evidence="1">
    <name type="scientific">Rosellinia necatrix</name>
    <name type="common">White root-rot fungus</name>
    <dbReference type="NCBI Taxonomy" id="77044"/>
    <lineage>
        <taxon>Eukaryota</taxon>
        <taxon>Fungi</taxon>
        <taxon>Dikarya</taxon>
        <taxon>Ascomycota</taxon>
        <taxon>Pezizomycotina</taxon>
        <taxon>Sordariomycetes</taxon>
        <taxon>Xylariomycetidae</taxon>
        <taxon>Xylariales</taxon>
        <taxon>Xylariaceae</taxon>
        <taxon>Rosellinia</taxon>
    </lineage>
</organism>
<dbReference type="EMBL" id="DF977466">
    <property type="protein sequence ID" value="GAW26097.1"/>
    <property type="molecule type" value="Genomic_DNA"/>
</dbReference>
<dbReference type="Proteomes" id="UP000054516">
    <property type="component" value="Unassembled WGS sequence"/>
</dbReference>
<name>A0A1S8A7Q8_ROSNE</name>
<evidence type="ECO:0000313" key="2">
    <source>
        <dbReference type="Proteomes" id="UP000054516"/>
    </source>
</evidence>
<keyword evidence="2" id="KW-1185">Reference proteome</keyword>
<sequence>MKFRDGMWLTAEGMRVEYAEDVYNITETEKGLSLLCPTKKIRSRGDTLNQSTLTIVSVCC</sequence>
<dbReference type="SUPFAM" id="SSF74650">
    <property type="entry name" value="Galactose mutarotase-like"/>
    <property type="match status" value="1"/>
</dbReference>
<dbReference type="GO" id="GO:0016787">
    <property type="term" value="F:hydrolase activity"/>
    <property type="evidence" value="ECO:0007669"/>
    <property type="project" value="UniProtKB-KW"/>
</dbReference>
<dbReference type="AlphaFoldDB" id="A0A1S8A7Q8"/>
<dbReference type="GO" id="GO:0005975">
    <property type="term" value="P:carbohydrate metabolic process"/>
    <property type="evidence" value="ECO:0007669"/>
    <property type="project" value="InterPro"/>
</dbReference>
<dbReference type="Gene3D" id="2.60.40.1760">
    <property type="entry name" value="glycosyl hydrolase (family 31)"/>
    <property type="match status" value="1"/>
</dbReference>
<keyword evidence="1" id="KW-0378">Hydrolase</keyword>
<dbReference type="OrthoDB" id="1334205at2759"/>
<dbReference type="InterPro" id="IPR011013">
    <property type="entry name" value="Gal_mutarotase_sf_dom"/>
</dbReference>
<evidence type="ECO:0000313" key="1">
    <source>
        <dbReference type="EMBL" id="GAW26097.1"/>
    </source>
</evidence>
<reference evidence="1" key="1">
    <citation type="submission" date="2016-03" db="EMBL/GenBank/DDBJ databases">
        <title>Draft genome sequence of Rosellinia necatrix.</title>
        <authorList>
            <person name="Kanematsu S."/>
        </authorList>
    </citation>
    <scope>NUCLEOTIDE SEQUENCE [LARGE SCALE GENOMIC DNA]</scope>
    <source>
        <strain evidence="1">W97</strain>
    </source>
</reference>
<gene>
    <name evidence="1" type="ORF">SAMD00023353_2100570</name>
</gene>
<dbReference type="STRING" id="77044.A0A1S8A7Q8"/>
<protein>
    <submittedName>
        <fullName evidence="1">Putative glycoside hydrolase family 31 protein</fullName>
    </submittedName>
</protein>
<proteinExistence type="predicted"/>
<dbReference type="GO" id="GO:0030246">
    <property type="term" value="F:carbohydrate binding"/>
    <property type="evidence" value="ECO:0007669"/>
    <property type="project" value="InterPro"/>
</dbReference>
<accession>A0A1S8A7Q8</accession>